<dbReference type="PANTHER" id="PTHR13847:SF286">
    <property type="entry name" value="D-AMINO ACID DEHYDROGENASE"/>
    <property type="match status" value="1"/>
</dbReference>
<dbReference type="InterPro" id="IPR006076">
    <property type="entry name" value="FAD-dep_OxRdtase"/>
</dbReference>
<dbReference type="NCBIfam" id="TIGR03364">
    <property type="entry name" value="HpnW_proposed"/>
    <property type="match status" value="1"/>
</dbReference>
<dbReference type="PANTHER" id="PTHR13847">
    <property type="entry name" value="SARCOSINE DEHYDROGENASE-RELATED"/>
    <property type="match status" value="1"/>
</dbReference>
<evidence type="ECO:0000313" key="6">
    <source>
        <dbReference type="EMBL" id="GAC00461.1"/>
    </source>
</evidence>
<dbReference type="Gene3D" id="3.50.50.60">
    <property type="entry name" value="FAD/NAD(P)-binding domain"/>
    <property type="match status" value="1"/>
</dbReference>
<organism evidence="6 7">
    <name type="scientific">Gordonia namibiensis NBRC 108229</name>
    <dbReference type="NCBI Taxonomy" id="1208314"/>
    <lineage>
        <taxon>Bacteria</taxon>
        <taxon>Bacillati</taxon>
        <taxon>Actinomycetota</taxon>
        <taxon>Actinomycetes</taxon>
        <taxon>Mycobacteriales</taxon>
        <taxon>Gordoniaceae</taxon>
        <taxon>Gordonia</taxon>
    </lineage>
</organism>
<comment type="similarity">
    <text evidence="2">Belongs to the DadA oxidoreductase family.</text>
</comment>
<reference evidence="6 7" key="1">
    <citation type="submission" date="2012-08" db="EMBL/GenBank/DDBJ databases">
        <title>Whole genome shotgun sequence of Gordonia namibiensis NBRC 108229.</title>
        <authorList>
            <person name="Isaki-Nakamura S."/>
            <person name="Hosoyama A."/>
            <person name="Tsuchikane K."/>
            <person name="Katsumata H."/>
            <person name="Baba S."/>
            <person name="Yamazaki S."/>
            <person name="Fujita N."/>
        </authorList>
    </citation>
    <scope>NUCLEOTIDE SEQUENCE [LARGE SCALE GENOMIC DNA]</scope>
    <source>
        <strain evidence="6 7">NBRC 108229</strain>
    </source>
</reference>
<dbReference type="AlphaFoldDB" id="K6WM39"/>
<evidence type="ECO:0000256" key="2">
    <source>
        <dbReference type="ARBA" id="ARBA00009410"/>
    </source>
</evidence>
<dbReference type="Gene3D" id="3.30.9.10">
    <property type="entry name" value="D-Amino Acid Oxidase, subunit A, domain 2"/>
    <property type="match status" value="1"/>
</dbReference>
<comment type="cofactor">
    <cofactor evidence="1">
        <name>FAD</name>
        <dbReference type="ChEBI" id="CHEBI:57692"/>
    </cofactor>
</comment>
<dbReference type="InterPro" id="IPR017741">
    <property type="entry name" value="FAD-dependent_OxRdtase_HpnW"/>
</dbReference>
<evidence type="ECO:0000256" key="1">
    <source>
        <dbReference type="ARBA" id="ARBA00001974"/>
    </source>
</evidence>
<keyword evidence="4" id="KW-0560">Oxidoreductase</keyword>
<protein>
    <recommendedName>
        <fullName evidence="5">FAD dependent oxidoreductase domain-containing protein</fullName>
    </recommendedName>
</protein>
<evidence type="ECO:0000259" key="5">
    <source>
        <dbReference type="Pfam" id="PF01266"/>
    </source>
</evidence>
<accession>K6WM39</accession>
<keyword evidence="7" id="KW-1185">Reference proteome</keyword>
<dbReference type="InterPro" id="IPR036188">
    <property type="entry name" value="FAD/NAD-bd_sf"/>
</dbReference>
<gene>
    <name evidence="6" type="ORF">GONAM_15_01700</name>
</gene>
<dbReference type="EMBL" id="BAHE01000015">
    <property type="protein sequence ID" value="GAC00461.1"/>
    <property type="molecule type" value="Genomic_DNA"/>
</dbReference>
<feature type="domain" description="FAD dependent oxidoreductase" evidence="5">
    <location>
        <begin position="2"/>
        <end position="368"/>
    </location>
</feature>
<dbReference type="Proteomes" id="UP000035058">
    <property type="component" value="Unassembled WGS sequence"/>
</dbReference>
<dbReference type="Pfam" id="PF01266">
    <property type="entry name" value="DAO"/>
    <property type="match status" value="1"/>
</dbReference>
<comment type="caution">
    <text evidence="6">The sequence shown here is derived from an EMBL/GenBank/DDBJ whole genome shotgun (WGS) entry which is preliminary data.</text>
</comment>
<sequence>MRVIIVGAGITGTAHAWMAVERGHEVVHLDRELEARGATVRNFGLVWVSGRSAPELEITLRSRVLWEEIGAMVPDVGFRANGSITLLRNDSEVAVAREVAAREDADRRGFHLLTRDQVAEINPALQGEYLAGLHCTSDAAVESRQAMPALRTYLARSGRYTFVPGVEAREIDGTSVRDDAGTVHSGDCVVLCPGATHRGLLHEVFGGLPVRRVRLQMMQTAPLGQQLTTSIADGDSLRYYPGFTGPALDELRRSEPQRSVAAEHGMQLLCVQRLHGGLTIGDTHEYDEPFTFDVDEDPYAHLVEVTESLLGRPLPPIQRRWAGVYSQCTEPDRIVCRESVSEGVWAVTGPGGRGMTLGPAIAEESAELMGW</sequence>
<evidence type="ECO:0000256" key="4">
    <source>
        <dbReference type="ARBA" id="ARBA00023002"/>
    </source>
</evidence>
<evidence type="ECO:0000313" key="7">
    <source>
        <dbReference type="Proteomes" id="UP000035058"/>
    </source>
</evidence>
<name>K6WM39_9ACTN</name>
<dbReference type="GO" id="GO:0016491">
    <property type="term" value="F:oxidoreductase activity"/>
    <property type="evidence" value="ECO:0007669"/>
    <property type="project" value="UniProtKB-KW"/>
</dbReference>
<dbReference type="RefSeq" id="WP_006866664.1">
    <property type="nucleotide sequence ID" value="NZ_BAHE01000015.1"/>
</dbReference>
<dbReference type="SUPFAM" id="SSF51905">
    <property type="entry name" value="FAD/NAD(P)-binding domain"/>
    <property type="match status" value="1"/>
</dbReference>
<keyword evidence="3" id="KW-0285">Flavoprotein</keyword>
<proteinExistence type="inferred from homology"/>
<dbReference type="GO" id="GO:0005737">
    <property type="term" value="C:cytoplasm"/>
    <property type="evidence" value="ECO:0007669"/>
    <property type="project" value="TreeGrafter"/>
</dbReference>
<evidence type="ECO:0000256" key="3">
    <source>
        <dbReference type="ARBA" id="ARBA00022630"/>
    </source>
</evidence>